<evidence type="ECO:0000259" key="13">
    <source>
        <dbReference type="Pfam" id="PF20791"/>
    </source>
</evidence>
<dbReference type="GO" id="GO:0009507">
    <property type="term" value="C:chloroplast"/>
    <property type="evidence" value="ECO:0007669"/>
    <property type="project" value="UniProtKB-SubCell"/>
</dbReference>
<dbReference type="InterPro" id="IPR045023">
    <property type="entry name" value="FATA/B"/>
</dbReference>
<dbReference type="PANTHER" id="PTHR31727:SF5">
    <property type="entry name" value="ACYL-[ACYL-CARRIER-PROTEIN] HYDROLASE"/>
    <property type="match status" value="1"/>
</dbReference>
<dbReference type="AlphaFoldDB" id="A0A6A1W026"/>
<dbReference type="PANTHER" id="PTHR31727">
    <property type="entry name" value="OLEOYL-ACYL CARRIER PROTEIN THIOESTERASE 1, CHLOROPLASTIC"/>
    <property type="match status" value="1"/>
</dbReference>
<comment type="similarity">
    <text evidence="2 11">Belongs to the acyl-ACP thioesterase family.</text>
</comment>
<reference evidence="14 15" key="1">
    <citation type="journal article" date="2019" name="Plant Biotechnol. J.">
        <title>The red bayberry genome and genetic basis of sex determination.</title>
        <authorList>
            <person name="Jia H.M."/>
            <person name="Jia H.J."/>
            <person name="Cai Q.L."/>
            <person name="Wang Y."/>
            <person name="Zhao H.B."/>
            <person name="Yang W.F."/>
            <person name="Wang G.Y."/>
            <person name="Li Y.H."/>
            <person name="Zhan D.L."/>
            <person name="Shen Y.T."/>
            <person name="Niu Q.F."/>
            <person name="Chang L."/>
            <person name="Qiu J."/>
            <person name="Zhao L."/>
            <person name="Xie H.B."/>
            <person name="Fu W.Y."/>
            <person name="Jin J."/>
            <person name="Li X.W."/>
            <person name="Jiao Y."/>
            <person name="Zhou C.C."/>
            <person name="Tu T."/>
            <person name="Chai C.Y."/>
            <person name="Gao J.L."/>
            <person name="Fan L.J."/>
            <person name="van de Weg E."/>
            <person name="Wang J.Y."/>
            <person name="Gao Z.S."/>
        </authorList>
    </citation>
    <scope>NUCLEOTIDE SEQUENCE [LARGE SCALE GENOMIC DNA]</scope>
    <source>
        <tissue evidence="14">Leaves</tissue>
    </source>
</reference>
<dbReference type="InterPro" id="IPR002864">
    <property type="entry name" value="Acyl-ACP_thioesterase_NHD"/>
</dbReference>
<dbReference type="Pfam" id="PF01643">
    <property type="entry name" value="Acyl-ACP_TE"/>
    <property type="match status" value="1"/>
</dbReference>
<dbReference type="OrthoDB" id="618395at2759"/>
<comment type="caution">
    <text evidence="14">The sequence shown here is derived from an EMBL/GenBank/DDBJ whole genome shotgun (WGS) entry which is preliminary data.</text>
</comment>
<evidence type="ECO:0000256" key="6">
    <source>
        <dbReference type="ARBA" id="ARBA00022801"/>
    </source>
</evidence>
<keyword evidence="7 11" id="KW-0276">Fatty acid metabolism</keyword>
<organism evidence="14 15">
    <name type="scientific">Morella rubra</name>
    <name type="common">Chinese bayberry</name>
    <dbReference type="NCBI Taxonomy" id="262757"/>
    <lineage>
        <taxon>Eukaryota</taxon>
        <taxon>Viridiplantae</taxon>
        <taxon>Streptophyta</taxon>
        <taxon>Embryophyta</taxon>
        <taxon>Tracheophyta</taxon>
        <taxon>Spermatophyta</taxon>
        <taxon>Magnoliopsida</taxon>
        <taxon>eudicotyledons</taxon>
        <taxon>Gunneridae</taxon>
        <taxon>Pentapetalae</taxon>
        <taxon>rosids</taxon>
        <taxon>fabids</taxon>
        <taxon>Fagales</taxon>
        <taxon>Myricaceae</taxon>
        <taxon>Morella</taxon>
    </lineage>
</organism>
<keyword evidence="9 11" id="KW-0443">Lipid metabolism</keyword>
<comment type="subcellular location">
    <subcellularLocation>
        <location evidence="1 11">Plastid</location>
        <location evidence="1 11">Chloroplast</location>
    </subcellularLocation>
</comment>
<keyword evidence="5 11" id="KW-0934">Plastid</keyword>
<dbReference type="EMBL" id="RXIC02000022">
    <property type="protein sequence ID" value="KAB1217487.1"/>
    <property type="molecule type" value="Genomic_DNA"/>
</dbReference>
<dbReference type="Gene3D" id="3.10.129.10">
    <property type="entry name" value="Hotdog Thioesterase"/>
    <property type="match status" value="1"/>
</dbReference>
<gene>
    <name evidence="14" type="ORF">CJ030_MR4G008745</name>
</gene>
<feature type="domain" description="Acyl-ACP thioesterase N-terminal hotdog" evidence="12">
    <location>
        <begin position="157"/>
        <end position="290"/>
    </location>
</feature>
<dbReference type="GO" id="GO:0000036">
    <property type="term" value="F:acyl carrier activity"/>
    <property type="evidence" value="ECO:0007669"/>
    <property type="project" value="TreeGrafter"/>
</dbReference>
<evidence type="ECO:0000256" key="2">
    <source>
        <dbReference type="ARBA" id="ARBA00006500"/>
    </source>
</evidence>
<dbReference type="Pfam" id="PF20791">
    <property type="entry name" value="Acyl-ACP_TE_C"/>
    <property type="match status" value="1"/>
</dbReference>
<dbReference type="Proteomes" id="UP000516437">
    <property type="component" value="Chromosome 4"/>
</dbReference>
<dbReference type="InterPro" id="IPR049427">
    <property type="entry name" value="Acyl-ACP_TE_C"/>
</dbReference>
<keyword evidence="10 11" id="KW-0275">Fatty acid biosynthesis</keyword>
<evidence type="ECO:0000313" key="15">
    <source>
        <dbReference type="Proteomes" id="UP000516437"/>
    </source>
</evidence>
<accession>A0A6A1W026</accession>
<evidence type="ECO:0000256" key="11">
    <source>
        <dbReference type="RuleBase" id="RU363096"/>
    </source>
</evidence>
<evidence type="ECO:0000256" key="8">
    <source>
        <dbReference type="ARBA" id="ARBA00022946"/>
    </source>
</evidence>
<evidence type="ECO:0000256" key="1">
    <source>
        <dbReference type="ARBA" id="ARBA00004229"/>
    </source>
</evidence>
<sequence>MLETFIFCLLIRQREFEATSATLYFQTYILLGSTISRGIVYLSVQSAMTVMAALSNARLYFGGDFCRGDKKNMAMARLGYYPSLNCAIKPKQPSLLVIASASTPPSIYTINGKKVNGINFGEAPFRSNKYSDSAKESCVDAPLHAVLLGRFVEDQFVYRQTFIIRSYEIGPDKTATMETLMNLLQETALNHVTSSGLAGNGFGATREMSLRKLIWVVTRVHIQVQRYSCWGDVVEIDTWVDAEGKNGMRRDWIIRDYHTQEIITRATSTWVIMNQETRRLSKIPEQVREEVVPFYLDRLAVSAEMNDSEKIDKLTDETAERIRSGLAPRWSDMDANQHVNNVKYIGWILESVPINVLGNYDLTSMTLEYRRECRQSNLLESLTSSTANATEASYNSLHRSKPDLEFTHLLRMLADKAEIVRARTQWHSKQKRN</sequence>
<evidence type="ECO:0000259" key="12">
    <source>
        <dbReference type="Pfam" id="PF01643"/>
    </source>
</evidence>
<keyword evidence="8" id="KW-0809">Transit peptide</keyword>
<evidence type="ECO:0000313" key="14">
    <source>
        <dbReference type="EMBL" id="KAB1217487.1"/>
    </source>
</evidence>
<evidence type="ECO:0000256" key="7">
    <source>
        <dbReference type="ARBA" id="ARBA00022832"/>
    </source>
</evidence>
<feature type="domain" description="Acyl-ACP thioesterase-like C-terminal" evidence="13">
    <location>
        <begin position="318"/>
        <end position="427"/>
    </location>
</feature>
<evidence type="ECO:0000256" key="5">
    <source>
        <dbReference type="ARBA" id="ARBA00022640"/>
    </source>
</evidence>
<keyword evidence="15" id="KW-1185">Reference proteome</keyword>
<keyword evidence="6 11" id="KW-0378">Hydrolase</keyword>
<evidence type="ECO:0000256" key="3">
    <source>
        <dbReference type="ARBA" id="ARBA00022516"/>
    </source>
</evidence>
<dbReference type="FunFam" id="3.10.129.10:FF:000014">
    <property type="entry name" value="Acyl-[acyl-carrier-protein] hydrolase"/>
    <property type="match status" value="1"/>
</dbReference>
<evidence type="ECO:0000256" key="4">
    <source>
        <dbReference type="ARBA" id="ARBA00022528"/>
    </source>
</evidence>
<name>A0A6A1W026_9ROSI</name>
<dbReference type="GO" id="GO:0016297">
    <property type="term" value="F:fatty acyl-[ACP] hydrolase activity"/>
    <property type="evidence" value="ECO:0007669"/>
    <property type="project" value="InterPro"/>
</dbReference>
<keyword evidence="4 11" id="KW-0150">Chloroplast</keyword>
<comment type="function">
    <text evidence="11">Plays an essential role in chain termination during de novo fatty acid synthesis.</text>
</comment>
<protein>
    <recommendedName>
        <fullName evidence="11">Acyl-[acyl-carrier-protein] hydrolase</fullName>
        <ecNumber evidence="11">3.1.2.-</ecNumber>
    </recommendedName>
</protein>
<evidence type="ECO:0000256" key="9">
    <source>
        <dbReference type="ARBA" id="ARBA00023098"/>
    </source>
</evidence>
<dbReference type="SUPFAM" id="SSF54637">
    <property type="entry name" value="Thioesterase/thiol ester dehydrase-isomerase"/>
    <property type="match status" value="2"/>
</dbReference>
<proteinExistence type="inferred from homology"/>
<dbReference type="InterPro" id="IPR029069">
    <property type="entry name" value="HotDog_dom_sf"/>
</dbReference>
<dbReference type="CDD" id="cd00586">
    <property type="entry name" value="4HBT"/>
    <property type="match status" value="1"/>
</dbReference>
<evidence type="ECO:0000256" key="10">
    <source>
        <dbReference type="ARBA" id="ARBA00023160"/>
    </source>
</evidence>
<dbReference type="EC" id="3.1.2.-" evidence="11"/>
<keyword evidence="3 11" id="KW-0444">Lipid biosynthesis</keyword>